<evidence type="ECO:0000313" key="3">
    <source>
        <dbReference type="Proteomes" id="UP000230852"/>
    </source>
</evidence>
<dbReference type="GO" id="GO:0003677">
    <property type="term" value="F:DNA binding"/>
    <property type="evidence" value="ECO:0007669"/>
    <property type="project" value="InterPro"/>
</dbReference>
<dbReference type="GO" id="GO:0006313">
    <property type="term" value="P:DNA transposition"/>
    <property type="evidence" value="ECO:0007669"/>
    <property type="project" value="InterPro"/>
</dbReference>
<dbReference type="EMBL" id="PFBU01000075">
    <property type="protein sequence ID" value="PIR78016.1"/>
    <property type="molecule type" value="Genomic_DNA"/>
</dbReference>
<proteinExistence type="predicted"/>
<dbReference type="AlphaFoldDB" id="A0A2H0TXQ3"/>
<accession>A0A2H0TXQ3</accession>
<dbReference type="SUPFAM" id="SSF143422">
    <property type="entry name" value="Transposase IS200-like"/>
    <property type="match status" value="1"/>
</dbReference>
<dbReference type="Gene3D" id="3.30.70.1290">
    <property type="entry name" value="Transposase IS200-like"/>
    <property type="match status" value="1"/>
</dbReference>
<sequence>MSDTFSKLFFHVVFSTKERIKFLKPDLRVRLFEYMGGIAKNNNFQTVFTNGIDDHLHTLLLLKPNMAVSKAVQLLKGGSSKWIHDNFSDLKMFTWQSGFCAFSVSHSQVEKVIEYISKQEEHHKKMDFKDEYKKLLKINNIDYKEQYLF</sequence>
<dbReference type="Proteomes" id="UP000230852">
    <property type="component" value="Unassembled WGS sequence"/>
</dbReference>
<comment type="caution">
    <text evidence="2">The sequence shown here is derived from an EMBL/GenBank/DDBJ whole genome shotgun (WGS) entry which is preliminary data.</text>
</comment>
<organism evidence="2 3">
    <name type="scientific">Candidatus Magasanikbacteria bacterium CG10_big_fil_rev_8_21_14_0_10_36_16</name>
    <dbReference type="NCBI Taxonomy" id="1974645"/>
    <lineage>
        <taxon>Bacteria</taxon>
        <taxon>Candidatus Magasanikiibacteriota</taxon>
    </lineage>
</organism>
<dbReference type="PANTHER" id="PTHR33360:SF2">
    <property type="entry name" value="TRANSPOSASE FOR INSERTION SEQUENCE ELEMENT IS200"/>
    <property type="match status" value="1"/>
</dbReference>
<dbReference type="SMART" id="SM01321">
    <property type="entry name" value="Y1_Tnp"/>
    <property type="match status" value="1"/>
</dbReference>
<dbReference type="GO" id="GO:0004803">
    <property type="term" value="F:transposase activity"/>
    <property type="evidence" value="ECO:0007669"/>
    <property type="project" value="InterPro"/>
</dbReference>
<feature type="domain" description="Transposase IS200-like" evidence="1">
    <location>
        <begin position="5"/>
        <end position="119"/>
    </location>
</feature>
<dbReference type="PANTHER" id="PTHR33360">
    <property type="entry name" value="TRANSPOSASE FOR INSERTION SEQUENCE ELEMENT IS200"/>
    <property type="match status" value="1"/>
</dbReference>
<dbReference type="NCBIfam" id="NF033573">
    <property type="entry name" value="transpos_IS200"/>
    <property type="match status" value="1"/>
</dbReference>
<reference evidence="3" key="1">
    <citation type="submission" date="2017-09" db="EMBL/GenBank/DDBJ databases">
        <title>Depth-based differentiation of microbial function through sediment-hosted aquifers and enrichment of novel symbionts in the deep terrestrial subsurface.</title>
        <authorList>
            <person name="Probst A.J."/>
            <person name="Ladd B."/>
            <person name="Jarett J.K."/>
            <person name="Geller-Mcgrath D.E."/>
            <person name="Sieber C.M.K."/>
            <person name="Emerson J.B."/>
            <person name="Anantharaman K."/>
            <person name="Thomas B.C."/>
            <person name="Malmstrom R."/>
            <person name="Stieglmeier M."/>
            <person name="Klingl A."/>
            <person name="Woyke T."/>
            <person name="Ryan C.M."/>
            <person name="Banfield J.F."/>
        </authorList>
    </citation>
    <scope>NUCLEOTIDE SEQUENCE [LARGE SCALE GENOMIC DNA]</scope>
</reference>
<name>A0A2H0TXQ3_9BACT</name>
<gene>
    <name evidence="2" type="ORF">COU28_04005</name>
</gene>
<evidence type="ECO:0000259" key="1">
    <source>
        <dbReference type="SMART" id="SM01321"/>
    </source>
</evidence>
<dbReference type="InterPro" id="IPR036515">
    <property type="entry name" value="Transposase_17_sf"/>
</dbReference>
<dbReference type="InterPro" id="IPR002686">
    <property type="entry name" value="Transposase_17"/>
</dbReference>
<evidence type="ECO:0000313" key="2">
    <source>
        <dbReference type="EMBL" id="PIR78016.1"/>
    </source>
</evidence>
<protein>
    <submittedName>
        <fullName evidence="2">Transposase</fullName>
    </submittedName>
</protein>
<dbReference type="Pfam" id="PF01797">
    <property type="entry name" value="Y1_Tnp"/>
    <property type="match status" value="1"/>
</dbReference>